<dbReference type="InterPro" id="IPR011701">
    <property type="entry name" value="MFS"/>
</dbReference>
<dbReference type="GO" id="GO:0005886">
    <property type="term" value="C:plasma membrane"/>
    <property type="evidence" value="ECO:0007669"/>
    <property type="project" value="UniProtKB-SubCell"/>
</dbReference>
<evidence type="ECO:0000313" key="9">
    <source>
        <dbReference type="EMBL" id="XCI29132.1"/>
    </source>
</evidence>
<evidence type="ECO:0000256" key="2">
    <source>
        <dbReference type="ARBA" id="ARBA00022448"/>
    </source>
</evidence>
<feature type="transmembrane region" description="Helical" evidence="7">
    <location>
        <begin position="416"/>
        <end position="434"/>
    </location>
</feature>
<feature type="transmembrane region" description="Helical" evidence="7">
    <location>
        <begin position="162"/>
        <end position="181"/>
    </location>
</feature>
<dbReference type="AlphaFoldDB" id="A0AAU8HUR9"/>
<feature type="transmembrane region" description="Helical" evidence="7">
    <location>
        <begin position="387"/>
        <end position="410"/>
    </location>
</feature>
<feature type="transmembrane region" description="Helical" evidence="7">
    <location>
        <begin position="288"/>
        <end position="308"/>
    </location>
</feature>
<evidence type="ECO:0000256" key="7">
    <source>
        <dbReference type="SAM" id="Phobius"/>
    </source>
</evidence>
<dbReference type="PANTHER" id="PTHR43266">
    <property type="entry name" value="MACROLIDE-EFFLUX PROTEIN"/>
    <property type="match status" value="1"/>
</dbReference>
<feature type="transmembrane region" description="Helical" evidence="7">
    <location>
        <begin position="92"/>
        <end position="113"/>
    </location>
</feature>
<sequence length="442" mass="47994">MSTTATAVSPELNIDEKKANKIVKTNIALLIAGKLVSLLGSSIYSFAMSLYILQVTGSGLSFSLNLAISTVPRVVFGAVSGVVADRFDRKKLVVSLDILSGFIMMVLLAVGLIGELRLVYIYIATFLLSTCSTFFNTPLTASIPNIVDDKNLTRANSLSQSADSIATIAGPFIGGFIFALVNIHLFLLINGLSFIFSGISESFIDFNLRDKLCGKKEKTSDVPKERASDKLKKTFIVDLVDGVKYMISQKWLIVFGLFVVFFNLFIMIGLTVPIPYMANQVWGFTPQQYGILSMMFPAGMLLGSLILAQLPQAKSNYRRIMSCILTFSVMILLAGIVASDLIMLSNVQYLIVLTFLYLAMAVSSIFINVPVTVTMQKLVPNDKLGRVYGALGTLAIGLSPIGAVVAGALVDLVSPWILPFSCGVIMVVLTFFMSKIKEIKSL</sequence>
<keyword evidence="6 7" id="KW-0472">Membrane</keyword>
<gene>
    <name evidence="9" type="ORF">PRVXH_000439</name>
</gene>
<dbReference type="SUPFAM" id="SSF103473">
    <property type="entry name" value="MFS general substrate transporter"/>
    <property type="match status" value="1"/>
</dbReference>
<dbReference type="Pfam" id="PF07690">
    <property type="entry name" value="MFS_1"/>
    <property type="match status" value="1"/>
</dbReference>
<feature type="transmembrane region" description="Helical" evidence="7">
    <location>
        <begin position="119"/>
        <end position="141"/>
    </location>
</feature>
<keyword evidence="2" id="KW-0813">Transport</keyword>
<reference evidence="9" key="2">
    <citation type="submission" date="2024-06" db="EMBL/GenBank/DDBJ databases">
        <authorList>
            <person name="Petrova K.O."/>
            <person name="Toshchakov S.V."/>
            <person name="Boltjanskaja Y.V."/>
            <person name="Kevbrin V.V."/>
        </authorList>
    </citation>
    <scope>NUCLEOTIDE SEQUENCE</scope>
    <source>
        <strain evidence="9">Z-710</strain>
    </source>
</reference>
<dbReference type="EMBL" id="CP159485">
    <property type="protein sequence ID" value="XCI29132.1"/>
    <property type="molecule type" value="Genomic_DNA"/>
</dbReference>
<reference evidence="9" key="1">
    <citation type="journal article" date="2018" name="Antonie Van Leeuwenhoek">
        <title>Proteinivorax hydrogeniformans sp. nov., an anaerobic, haloalkaliphilic bacterium fermenting proteinaceous compounds with high hydrogen production.</title>
        <authorList>
            <person name="Boltyanskaya Y."/>
            <person name="Detkova E."/>
            <person name="Pimenov N."/>
            <person name="Kevbrin V."/>
        </authorList>
    </citation>
    <scope>NUCLEOTIDE SEQUENCE</scope>
    <source>
        <strain evidence="9">Z-710</strain>
    </source>
</reference>
<evidence type="ECO:0000256" key="5">
    <source>
        <dbReference type="ARBA" id="ARBA00022989"/>
    </source>
</evidence>
<evidence type="ECO:0000256" key="4">
    <source>
        <dbReference type="ARBA" id="ARBA00022692"/>
    </source>
</evidence>
<dbReference type="PROSITE" id="PS50850">
    <property type="entry name" value="MFS"/>
    <property type="match status" value="1"/>
</dbReference>
<feature type="transmembrane region" description="Helical" evidence="7">
    <location>
        <begin position="320"/>
        <end position="343"/>
    </location>
</feature>
<evidence type="ECO:0000256" key="3">
    <source>
        <dbReference type="ARBA" id="ARBA00022475"/>
    </source>
</evidence>
<feature type="transmembrane region" description="Helical" evidence="7">
    <location>
        <begin position="251"/>
        <end position="276"/>
    </location>
</feature>
<evidence type="ECO:0000259" key="8">
    <source>
        <dbReference type="PROSITE" id="PS50850"/>
    </source>
</evidence>
<name>A0AAU8HUR9_9FIRM</name>
<dbReference type="PANTHER" id="PTHR43266:SF9">
    <property type="entry name" value="PERMEASE, MAJOR FACILITATOR SUPERFAMILY-RELATED"/>
    <property type="match status" value="1"/>
</dbReference>
<dbReference type="RefSeq" id="WP_353893680.1">
    <property type="nucleotide sequence ID" value="NZ_CP159485.1"/>
</dbReference>
<dbReference type="InterPro" id="IPR036259">
    <property type="entry name" value="MFS_trans_sf"/>
</dbReference>
<keyword evidence="4 7" id="KW-0812">Transmembrane</keyword>
<dbReference type="InterPro" id="IPR020846">
    <property type="entry name" value="MFS_dom"/>
</dbReference>
<evidence type="ECO:0000256" key="6">
    <source>
        <dbReference type="ARBA" id="ARBA00023136"/>
    </source>
</evidence>
<proteinExistence type="predicted"/>
<dbReference type="Gene3D" id="1.20.1250.20">
    <property type="entry name" value="MFS general substrate transporter like domains"/>
    <property type="match status" value="1"/>
</dbReference>
<feature type="transmembrane region" description="Helical" evidence="7">
    <location>
        <begin position="27"/>
        <end position="53"/>
    </location>
</feature>
<dbReference type="GO" id="GO:0022857">
    <property type="term" value="F:transmembrane transporter activity"/>
    <property type="evidence" value="ECO:0007669"/>
    <property type="project" value="InterPro"/>
</dbReference>
<evidence type="ECO:0000256" key="1">
    <source>
        <dbReference type="ARBA" id="ARBA00004651"/>
    </source>
</evidence>
<accession>A0AAU8HUR9</accession>
<keyword evidence="5 7" id="KW-1133">Transmembrane helix</keyword>
<feature type="transmembrane region" description="Helical" evidence="7">
    <location>
        <begin position="349"/>
        <end position="375"/>
    </location>
</feature>
<dbReference type="CDD" id="cd06173">
    <property type="entry name" value="MFS_MefA_like"/>
    <property type="match status" value="1"/>
</dbReference>
<protein>
    <submittedName>
        <fullName evidence="9">MFS transporter</fullName>
    </submittedName>
</protein>
<keyword evidence="3" id="KW-1003">Cell membrane</keyword>
<organism evidence="9">
    <name type="scientific">Proteinivorax hydrogeniformans</name>
    <dbReference type="NCBI Taxonomy" id="1826727"/>
    <lineage>
        <taxon>Bacteria</taxon>
        <taxon>Bacillati</taxon>
        <taxon>Bacillota</taxon>
        <taxon>Clostridia</taxon>
        <taxon>Eubacteriales</taxon>
        <taxon>Proteinivoracaceae</taxon>
        <taxon>Proteinivorax</taxon>
    </lineage>
</organism>
<comment type="subcellular location">
    <subcellularLocation>
        <location evidence="1">Cell membrane</location>
        <topology evidence="1">Multi-pass membrane protein</topology>
    </subcellularLocation>
</comment>
<feature type="domain" description="Major facilitator superfamily (MFS) profile" evidence="8">
    <location>
        <begin position="249"/>
        <end position="442"/>
    </location>
</feature>